<dbReference type="RefSeq" id="WP_086781397.1">
    <property type="nucleotide sequence ID" value="NZ_JAGIOO010000001.1"/>
</dbReference>
<protein>
    <submittedName>
        <fullName evidence="7">NADPH-dependent 2,4-dienoyl-CoA reductase/sulfur reductase-like enzyme</fullName>
    </submittedName>
</protein>
<keyword evidence="8" id="KW-1185">Reference proteome</keyword>
<evidence type="ECO:0000256" key="3">
    <source>
        <dbReference type="ARBA" id="ARBA00022827"/>
    </source>
</evidence>
<evidence type="ECO:0000313" key="7">
    <source>
        <dbReference type="EMBL" id="MBP2473133.1"/>
    </source>
</evidence>
<dbReference type="InterPro" id="IPR016156">
    <property type="entry name" value="FAD/NAD-linked_Rdtase_dimer_sf"/>
</dbReference>
<evidence type="ECO:0000256" key="1">
    <source>
        <dbReference type="ARBA" id="ARBA00001974"/>
    </source>
</evidence>
<dbReference type="PRINTS" id="PR00411">
    <property type="entry name" value="PNDRDTASEI"/>
</dbReference>
<evidence type="ECO:0000256" key="2">
    <source>
        <dbReference type="ARBA" id="ARBA00022630"/>
    </source>
</evidence>
<dbReference type="Proteomes" id="UP001519363">
    <property type="component" value="Unassembled WGS sequence"/>
</dbReference>
<dbReference type="InterPro" id="IPR023753">
    <property type="entry name" value="FAD/NAD-binding_dom"/>
</dbReference>
<dbReference type="Pfam" id="PF07992">
    <property type="entry name" value="Pyr_redox_2"/>
    <property type="match status" value="1"/>
</dbReference>
<dbReference type="InterPro" id="IPR036188">
    <property type="entry name" value="FAD/NAD-bd_sf"/>
</dbReference>
<accession>A0ABS5A984</accession>
<dbReference type="SUPFAM" id="SSF55424">
    <property type="entry name" value="FAD/NAD-linked reductases, dimerisation (C-terminal) domain"/>
    <property type="match status" value="1"/>
</dbReference>
<gene>
    <name evidence="7" type="ORF">JOF53_002005</name>
</gene>
<dbReference type="PANTHER" id="PTHR43557">
    <property type="entry name" value="APOPTOSIS-INDUCING FACTOR 1"/>
    <property type="match status" value="1"/>
</dbReference>
<reference evidence="7 8" key="1">
    <citation type="submission" date="2021-03" db="EMBL/GenBank/DDBJ databases">
        <title>Sequencing the genomes of 1000 actinobacteria strains.</title>
        <authorList>
            <person name="Klenk H.-P."/>
        </authorList>
    </citation>
    <scope>NUCLEOTIDE SEQUENCE [LARGE SCALE GENOMIC DNA]</scope>
    <source>
        <strain evidence="7 8">DSM 44580</strain>
    </source>
</reference>
<feature type="domain" description="FAD/NAD(P)-binding" evidence="5">
    <location>
        <begin position="6"/>
        <end position="312"/>
    </location>
</feature>
<dbReference type="InterPro" id="IPR050446">
    <property type="entry name" value="FAD-oxidoreductase/Apoptosis"/>
</dbReference>
<dbReference type="Pfam" id="PF14759">
    <property type="entry name" value="Reductase_C"/>
    <property type="match status" value="1"/>
</dbReference>
<dbReference type="InterPro" id="IPR028202">
    <property type="entry name" value="Reductase_C"/>
</dbReference>
<organism evidence="7 8">
    <name type="scientific">Crossiella equi</name>
    <dbReference type="NCBI Taxonomy" id="130796"/>
    <lineage>
        <taxon>Bacteria</taxon>
        <taxon>Bacillati</taxon>
        <taxon>Actinomycetota</taxon>
        <taxon>Actinomycetes</taxon>
        <taxon>Pseudonocardiales</taxon>
        <taxon>Pseudonocardiaceae</taxon>
        <taxon>Crossiella</taxon>
    </lineage>
</organism>
<keyword evidence="4" id="KW-0560">Oxidoreductase</keyword>
<dbReference type="PRINTS" id="PR00368">
    <property type="entry name" value="FADPNR"/>
</dbReference>
<dbReference type="Gene3D" id="3.30.390.30">
    <property type="match status" value="1"/>
</dbReference>
<dbReference type="EMBL" id="JAGIOO010000001">
    <property type="protein sequence ID" value="MBP2473133.1"/>
    <property type="molecule type" value="Genomic_DNA"/>
</dbReference>
<feature type="domain" description="Reductase C-terminal" evidence="6">
    <location>
        <begin position="332"/>
        <end position="405"/>
    </location>
</feature>
<name>A0ABS5A984_9PSEU</name>
<dbReference type="PANTHER" id="PTHR43557:SF2">
    <property type="entry name" value="RIESKE DOMAIN-CONTAINING PROTEIN-RELATED"/>
    <property type="match status" value="1"/>
</dbReference>
<comment type="caution">
    <text evidence="7">The sequence shown here is derived from an EMBL/GenBank/DDBJ whole genome shotgun (WGS) entry which is preliminary data.</text>
</comment>
<evidence type="ECO:0000313" key="8">
    <source>
        <dbReference type="Proteomes" id="UP001519363"/>
    </source>
</evidence>
<dbReference type="SUPFAM" id="SSF51905">
    <property type="entry name" value="FAD/NAD(P)-binding domain"/>
    <property type="match status" value="1"/>
</dbReference>
<keyword evidence="2" id="KW-0285">Flavoprotein</keyword>
<proteinExistence type="predicted"/>
<evidence type="ECO:0000256" key="4">
    <source>
        <dbReference type="ARBA" id="ARBA00023002"/>
    </source>
</evidence>
<sequence length="410" mass="42753">MGAAPLVIVGGGVAAARAAQGLVEAGARQDIVVVTAEPHLPYERPALSKTYLRGETTREGLFPLTEPWYHDHVAEIRRGNAVVGLDPGAHELTLADGTTLRYGKVLLATGSTPRPLDVPGADLKGVHLLRTAESADLLAASLRTSLRHGRGRLAVVGDGWVGMEVAASACRMGMRVTVLGHGAQPLHRCLGTELGEFYATVHTGHGVELRRRTVVLGFTGDRGRVSGVLLGDGTVLPADVVVVGIGAVPNTGLAAAAGIPLRSPALGGGIAVDGTLATAAPDVYAAGDVASVPSPRYGLPLRGEHWATARHTGAHAARAMLGSTAAYRKLPYFYSDQFDIGMEFAGRRERGDEVVVSGSVPARSFVAFWVREGRVRAGMAVNTRDRIGEVVSLIEHAGPVPRAALRAFAA</sequence>
<evidence type="ECO:0000259" key="6">
    <source>
        <dbReference type="Pfam" id="PF14759"/>
    </source>
</evidence>
<dbReference type="Gene3D" id="3.50.50.60">
    <property type="entry name" value="FAD/NAD(P)-binding domain"/>
    <property type="match status" value="2"/>
</dbReference>
<evidence type="ECO:0000259" key="5">
    <source>
        <dbReference type="Pfam" id="PF07992"/>
    </source>
</evidence>
<keyword evidence="3" id="KW-0274">FAD</keyword>
<comment type="cofactor">
    <cofactor evidence="1">
        <name>FAD</name>
        <dbReference type="ChEBI" id="CHEBI:57692"/>
    </cofactor>
</comment>